<feature type="signal peptide" evidence="1">
    <location>
        <begin position="1"/>
        <end position="25"/>
    </location>
</feature>
<evidence type="ECO:0000256" key="1">
    <source>
        <dbReference type="SAM" id="SignalP"/>
    </source>
</evidence>
<dbReference type="KEGG" id="dtl:H8F01_20030"/>
<name>A0A7G8Q3E3_9GAMM</name>
<evidence type="ECO:0000313" key="2">
    <source>
        <dbReference type="EMBL" id="QNK01301.1"/>
    </source>
</evidence>
<dbReference type="Proteomes" id="UP000515873">
    <property type="component" value="Chromosome"/>
</dbReference>
<dbReference type="Gene3D" id="2.40.50.120">
    <property type="match status" value="1"/>
</dbReference>
<dbReference type="InterPro" id="IPR008993">
    <property type="entry name" value="TIMP-like_OB-fold"/>
</dbReference>
<proteinExistence type="predicted"/>
<keyword evidence="1" id="KW-0732">Signal</keyword>
<feature type="chain" id="PRO_5028799884" evidence="1">
    <location>
        <begin position="26"/>
        <end position="162"/>
    </location>
</feature>
<protein>
    <submittedName>
        <fullName evidence="2">Uncharacterized protein</fullName>
    </submittedName>
</protein>
<reference evidence="2 3" key="1">
    <citation type="submission" date="2020-08" db="EMBL/GenBank/DDBJ databases">
        <title>Dyella sp. G9 isolated from forest soil.</title>
        <authorList>
            <person name="Fu J."/>
            <person name="Qiu L."/>
        </authorList>
    </citation>
    <scope>NUCLEOTIDE SEQUENCE [LARGE SCALE GENOMIC DNA]</scope>
    <source>
        <strain evidence="2 3">G9</strain>
    </source>
</reference>
<evidence type="ECO:0000313" key="3">
    <source>
        <dbReference type="Proteomes" id="UP000515873"/>
    </source>
</evidence>
<dbReference type="RefSeq" id="WP_187056763.1">
    <property type="nucleotide sequence ID" value="NZ_CP060412.1"/>
</dbReference>
<dbReference type="AlphaFoldDB" id="A0A7G8Q3E3"/>
<dbReference type="SUPFAM" id="SSF50242">
    <property type="entry name" value="TIMP-like"/>
    <property type="match status" value="1"/>
</dbReference>
<sequence length="162" mass="17645">MGQLMRFAVFGLGLVVTTISSVCNATCWESGEGSTAVYRSPSVPAEFNAAAFVVTGRVLSQRNISTPDDPEGFEWTVYTVEVLEAFKGRPQRTIRLASENSSARFYMDTGETYLVFVSRLPKVVMAGKERLPVYFVDNCGNSASARDAGVTVKAVRALSKVR</sequence>
<dbReference type="EMBL" id="CP060412">
    <property type="protein sequence ID" value="QNK01301.1"/>
    <property type="molecule type" value="Genomic_DNA"/>
</dbReference>
<keyword evidence="3" id="KW-1185">Reference proteome</keyword>
<organism evidence="2 3">
    <name type="scientific">Dyella telluris</name>
    <dbReference type="NCBI Taxonomy" id="2763498"/>
    <lineage>
        <taxon>Bacteria</taxon>
        <taxon>Pseudomonadati</taxon>
        <taxon>Pseudomonadota</taxon>
        <taxon>Gammaproteobacteria</taxon>
        <taxon>Lysobacterales</taxon>
        <taxon>Rhodanobacteraceae</taxon>
        <taxon>Dyella</taxon>
    </lineage>
</organism>
<accession>A0A7G8Q3E3</accession>
<gene>
    <name evidence="2" type="ORF">H8F01_20030</name>
</gene>